<evidence type="ECO:0000256" key="1">
    <source>
        <dbReference type="SAM" id="MobiDB-lite"/>
    </source>
</evidence>
<evidence type="ECO:0000313" key="2">
    <source>
        <dbReference type="EMBL" id="CAG9759779.1"/>
    </source>
</evidence>
<name>A0A9N9QIA5_9CUCU</name>
<accession>A0A9N9QIA5</accession>
<evidence type="ECO:0000313" key="3">
    <source>
        <dbReference type="Proteomes" id="UP001152799"/>
    </source>
</evidence>
<dbReference type="EMBL" id="OU892277">
    <property type="protein sequence ID" value="CAG9759779.1"/>
    <property type="molecule type" value="Genomic_DNA"/>
</dbReference>
<feature type="compositionally biased region" description="Polar residues" evidence="1">
    <location>
        <begin position="60"/>
        <end position="93"/>
    </location>
</feature>
<gene>
    <name evidence="2" type="ORF">CEUTPL_LOCUS521</name>
</gene>
<feature type="compositionally biased region" description="Basic and acidic residues" evidence="1">
    <location>
        <begin position="41"/>
        <end position="57"/>
    </location>
</feature>
<reference evidence="2" key="1">
    <citation type="submission" date="2022-01" db="EMBL/GenBank/DDBJ databases">
        <authorList>
            <person name="King R."/>
        </authorList>
    </citation>
    <scope>NUCLEOTIDE SEQUENCE</scope>
</reference>
<dbReference type="Proteomes" id="UP001152799">
    <property type="component" value="Chromosome 1"/>
</dbReference>
<organism evidence="2 3">
    <name type="scientific">Ceutorhynchus assimilis</name>
    <name type="common">cabbage seed weevil</name>
    <dbReference type="NCBI Taxonomy" id="467358"/>
    <lineage>
        <taxon>Eukaryota</taxon>
        <taxon>Metazoa</taxon>
        <taxon>Ecdysozoa</taxon>
        <taxon>Arthropoda</taxon>
        <taxon>Hexapoda</taxon>
        <taxon>Insecta</taxon>
        <taxon>Pterygota</taxon>
        <taxon>Neoptera</taxon>
        <taxon>Endopterygota</taxon>
        <taxon>Coleoptera</taxon>
        <taxon>Polyphaga</taxon>
        <taxon>Cucujiformia</taxon>
        <taxon>Curculionidae</taxon>
        <taxon>Ceutorhynchinae</taxon>
        <taxon>Ceutorhynchus</taxon>
    </lineage>
</organism>
<protein>
    <submittedName>
        <fullName evidence="2">Uncharacterized protein</fullName>
    </submittedName>
</protein>
<proteinExistence type="predicted"/>
<sequence>MIASLKQIINELKTEIHDKTNYIDRLKQDKQTLLEEAESSEDPREDQLVQENNDIKQKLAQLTQQSLKQNTNASKNLASPSTQTSTKKNPLSR</sequence>
<feature type="region of interest" description="Disordered" evidence="1">
    <location>
        <begin position="34"/>
        <end position="93"/>
    </location>
</feature>
<keyword evidence="3" id="KW-1185">Reference proteome</keyword>
<dbReference type="AlphaFoldDB" id="A0A9N9QIA5"/>